<feature type="transmembrane region" description="Helical" evidence="2">
    <location>
        <begin position="225"/>
        <end position="244"/>
    </location>
</feature>
<keyword evidence="2" id="KW-1133">Transmembrane helix</keyword>
<keyword evidence="2" id="KW-0812">Transmembrane</keyword>
<protein>
    <submittedName>
        <fullName evidence="3">Uncharacterized protein</fullName>
    </submittedName>
</protein>
<organism evidence="3 4">
    <name type="scientific">Roseburia yibonii</name>
    <dbReference type="NCBI Taxonomy" id="2763063"/>
    <lineage>
        <taxon>Bacteria</taxon>
        <taxon>Bacillati</taxon>
        <taxon>Bacillota</taxon>
        <taxon>Clostridia</taxon>
        <taxon>Lachnospirales</taxon>
        <taxon>Lachnospiraceae</taxon>
        <taxon>Roseburia</taxon>
    </lineage>
</organism>
<keyword evidence="4" id="KW-1185">Reference proteome</keyword>
<proteinExistence type="predicted"/>
<dbReference type="EMBL" id="JACOQH010000002">
    <property type="protein sequence ID" value="MBC5753358.1"/>
    <property type="molecule type" value="Genomic_DNA"/>
</dbReference>
<keyword evidence="1" id="KW-0175">Coiled coil</keyword>
<evidence type="ECO:0000256" key="2">
    <source>
        <dbReference type="SAM" id="Phobius"/>
    </source>
</evidence>
<dbReference type="RefSeq" id="WP_186981805.1">
    <property type="nucleotide sequence ID" value="NZ_JACOQH010000002.1"/>
</dbReference>
<accession>A0ABR7I900</accession>
<evidence type="ECO:0000256" key="1">
    <source>
        <dbReference type="SAM" id="Coils"/>
    </source>
</evidence>
<comment type="caution">
    <text evidence="3">The sequence shown here is derived from an EMBL/GenBank/DDBJ whole genome shotgun (WGS) entry which is preliminary data.</text>
</comment>
<reference evidence="3 4" key="1">
    <citation type="submission" date="2020-08" db="EMBL/GenBank/DDBJ databases">
        <title>Genome public.</title>
        <authorList>
            <person name="Liu C."/>
            <person name="Sun Q."/>
        </authorList>
    </citation>
    <scope>NUCLEOTIDE SEQUENCE [LARGE SCALE GENOMIC DNA]</scope>
    <source>
        <strain evidence="3 4">BX0805</strain>
    </source>
</reference>
<keyword evidence="2" id="KW-0472">Membrane</keyword>
<evidence type="ECO:0000313" key="4">
    <source>
        <dbReference type="Proteomes" id="UP000621540"/>
    </source>
</evidence>
<name>A0ABR7I900_9FIRM</name>
<sequence length="248" mass="28329">MKSVEKKVDFNAHIADIQVSLIREEGKNYAQIACKNVSGKIITRISFWASGTDYFGDAIKTEDGTDFVITQNGLSLKPGESMEPCRIEINDEIRNLDLKEKEVEFADGVCEAYAGAEEHIYHADCFMEDSYWDKPELDILKKIDVRFCSYPKETAVGWLCACAYLNRTDRSVCGGCGHNKNEVFLTCSKEAVAKQKQADQEAFEEKMRQMEAHRKKVDRIETAKFFAEVLLTLLLLFLAGYLFFHFRK</sequence>
<evidence type="ECO:0000313" key="3">
    <source>
        <dbReference type="EMBL" id="MBC5753358.1"/>
    </source>
</evidence>
<gene>
    <name evidence="3" type="ORF">H8Z76_04810</name>
</gene>
<dbReference type="Proteomes" id="UP000621540">
    <property type="component" value="Unassembled WGS sequence"/>
</dbReference>
<feature type="coiled-coil region" evidence="1">
    <location>
        <begin position="193"/>
        <end position="223"/>
    </location>
</feature>